<evidence type="ECO:0000313" key="2">
    <source>
        <dbReference type="EMBL" id="CAB3248568.1"/>
    </source>
</evidence>
<proteinExistence type="predicted"/>
<feature type="region of interest" description="Disordered" evidence="1">
    <location>
        <begin position="44"/>
        <end position="79"/>
    </location>
</feature>
<organism evidence="2 3">
    <name type="scientific">Arctia plantaginis</name>
    <name type="common">Wood tiger moth</name>
    <name type="synonym">Phalaena plantaginis</name>
    <dbReference type="NCBI Taxonomy" id="874455"/>
    <lineage>
        <taxon>Eukaryota</taxon>
        <taxon>Metazoa</taxon>
        <taxon>Ecdysozoa</taxon>
        <taxon>Arthropoda</taxon>
        <taxon>Hexapoda</taxon>
        <taxon>Insecta</taxon>
        <taxon>Pterygota</taxon>
        <taxon>Neoptera</taxon>
        <taxon>Endopterygota</taxon>
        <taxon>Lepidoptera</taxon>
        <taxon>Glossata</taxon>
        <taxon>Ditrysia</taxon>
        <taxon>Noctuoidea</taxon>
        <taxon>Erebidae</taxon>
        <taxon>Arctiinae</taxon>
        <taxon>Arctia</taxon>
    </lineage>
</organism>
<reference evidence="2 3" key="1">
    <citation type="submission" date="2020-04" db="EMBL/GenBank/DDBJ databases">
        <authorList>
            <person name="Wallbank WR R."/>
            <person name="Pardo Diaz C."/>
            <person name="Kozak K."/>
            <person name="Martin S."/>
            <person name="Jiggins C."/>
            <person name="Moest M."/>
            <person name="Warren A I."/>
            <person name="Byers J.R.P. K."/>
            <person name="Montejo-Kovacevich G."/>
            <person name="Yen C E."/>
        </authorList>
    </citation>
    <scope>NUCLEOTIDE SEQUENCE [LARGE SCALE GENOMIC DNA]</scope>
</reference>
<dbReference type="EMBL" id="CADEBD010000344">
    <property type="protein sequence ID" value="CAB3248568.1"/>
    <property type="molecule type" value="Genomic_DNA"/>
</dbReference>
<evidence type="ECO:0000256" key="1">
    <source>
        <dbReference type="SAM" id="MobiDB-lite"/>
    </source>
</evidence>
<name>A0A8S1ATF5_ARCPL</name>
<dbReference type="Proteomes" id="UP000494256">
    <property type="component" value="Unassembled WGS sequence"/>
</dbReference>
<dbReference type="OrthoDB" id="10026505at2759"/>
<evidence type="ECO:0000313" key="3">
    <source>
        <dbReference type="Proteomes" id="UP000494256"/>
    </source>
</evidence>
<accession>A0A8S1ATF5</accession>
<protein>
    <submittedName>
        <fullName evidence="2">Uncharacterized protein</fullName>
    </submittedName>
</protein>
<comment type="caution">
    <text evidence="2">The sequence shown here is derived from an EMBL/GenBank/DDBJ whole genome shotgun (WGS) entry which is preliminary data.</text>
</comment>
<dbReference type="AlphaFoldDB" id="A0A8S1ATF5"/>
<gene>
    <name evidence="2" type="ORF">APLA_LOCUS12427</name>
</gene>
<sequence>MIQPDAHPALALLVKGDLPVPYATCTLRSLYSLQVTHPTLTVLGRARRQARARPLPPAPRRPAPQDDTARRAPRARPAR</sequence>